<organism evidence="1 2">
    <name type="scientific">Macroventuria anomochaeta</name>
    <dbReference type="NCBI Taxonomy" id="301207"/>
    <lineage>
        <taxon>Eukaryota</taxon>
        <taxon>Fungi</taxon>
        <taxon>Dikarya</taxon>
        <taxon>Ascomycota</taxon>
        <taxon>Pezizomycotina</taxon>
        <taxon>Dothideomycetes</taxon>
        <taxon>Pleosporomycetidae</taxon>
        <taxon>Pleosporales</taxon>
        <taxon>Pleosporineae</taxon>
        <taxon>Didymellaceae</taxon>
        <taxon>Macroventuria</taxon>
    </lineage>
</organism>
<sequence length="365" mass="41311">METFNPKNGQIYTETTLSSVRSMVPMWKRHIRGRMLNPQAYRNTEKGSSTLRDMAMRSCCWNIHLFVPEALEDPGWHYAGMIYHHLKATDTLTFEAWTLLQQAYPNQPELNHHFRVGKLDSITSWPSIVNSLSSINSVLTQFCAYGLELNLSQLLSLTEIPTLAALIHAHPAQRNFNPLRGSGVRDWCRAVREKKAFQKLKLLYMSSIPQDGPLNSAVLENLSSFPSLALVGIERRSPFDPSTTYGQWERPGSTQEDKLSKTMCGLQYSIAEKTKRLYRYAQKVSLPETEAENTVSLALTCYADGSAHHVGDISWFIRKQVLPELHSKRPQDTQALQDGSERGTKKRKIRQGKQQDVGSLLGTFG</sequence>
<name>A0ACB6S762_9PLEO</name>
<reference evidence="1" key="1">
    <citation type="journal article" date="2020" name="Stud. Mycol.">
        <title>101 Dothideomycetes genomes: a test case for predicting lifestyles and emergence of pathogens.</title>
        <authorList>
            <person name="Haridas S."/>
            <person name="Albert R."/>
            <person name="Binder M."/>
            <person name="Bloem J."/>
            <person name="Labutti K."/>
            <person name="Salamov A."/>
            <person name="Andreopoulos B."/>
            <person name="Baker S."/>
            <person name="Barry K."/>
            <person name="Bills G."/>
            <person name="Bluhm B."/>
            <person name="Cannon C."/>
            <person name="Castanera R."/>
            <person name="Culley D."/>
            <person name="Daum C."/>
            <person name="Ezra D."/>
            <person name="Gonzalez J."/>
            <person name="Henrissat B."/>
            <person name="Kuo A."/>
            <person name="Liang C."/>
            <person name="Lipzen A."/>
            <person name="Lutzoni F."/>
            <person name="Magnuson J."/>
            <person name="Mondo S."/>
            <person name="Nolan M."/>
            <person name="Ohm R."/>
            <person name="Pangilinan J."/>
            <person name="Park H.-J."/>
            <person name="Ramirez L."/>
            <person name="Alfaro M."/>
            <person name="Sun H."/>
            <person name="Tritt A."/>
            <person name="Yoshinaga Y."/>
            <person name="Zwiers L.-H."/>
            <person name="Turgeon B."/>
            <person name="Goodwin S."/>
            <person name="Spatafora J."/>
            <person name="Crous P."/>
            <person name="Grigoriev I."/>
        </authorList>
    </citation>
    <scope>NUCLEOTIDE SEQUENCE</scope>
    <source>
        <strain evidence="1">CBS 525.71</strain>
    </source>
</reference>
<evidence type="ECO:0000313" key="2">
    <source>
        <dbReference type="Proteomes" id="UP000799754"/>
    </source>
</evidence>
<proteinExistence type="predicted"/>
<keyword evidence="2" id="KW-1185">Reference proteome</keyword>
<dbReference type="Proteomes" id="UP000799754">
    <property type="component" value="Unassembled WGS sequence"/>
</dbReference>
<evidence type="ECO:0000313" key="1">
    <source>
        <dbReference type="EMBL" id="KAF2630110.1"/>
    </source>
</evidence>
<dbReference type="EMBL" id="MU006708">
    <property type="protein sequence ID" value="KAF2630110.1"/>
    <property type="molecule type" value="Genomic_DNA"/>
</dbReference>
<comment type="caution">
    <text evidence="1">The sequence shown here is derived from an EMBL/GenBank/DDBJ whole genome shotgun (WGS) entry which is preliminary data.</text>
</comment>
<gene>
    <name evidence="1" type="ORF">BU25DRAFT_265741</name>
</gene>
<protein>
    <submittedName>
        <fullName evidence="1">Uncharacterized protein</fullName>
    </submittedName>
</protein>
<accession>A0ACB6S762</accession>